<dbReference type="Gene3D" id="2.40.30.170">
    <property type="match status" value="1"/>
</dbReference>
<dbReference type="SUPFAM" id="SSF111369">
    <property type="entry name" value="HlyD-like secretion proteins"/>
    <property type="match status" value="2"/>
</dbReference>
<feature type="transmembrane region" description="Helical" evidence="5">
    <location>
        <begin position="21"/>
        <end position="41"/>
    </location>
</feature>
<dbReference type="Gene3D" id="2.40.50.100">
    <property type="match status" value="1"/>
</dbReference>
<feature type="coiled-coil region" evidence="3">
    <location>
        <begin position="265"/>
        <end position="292"/>
    </location>
</feature>
<feature type="compositionally biased region" description="Gly residues" evidence="4">
    <location>
        <begin position="514"/>
        <end position="541"/>
    </location>
</feature>
<dbReference type="InterPro" id="IPR058792">
    <property type="entry name" value="Beta-barrel_RND_2"/>
</dbReference>
<name>A0ABV5BH43_9BACL</name>
<dbReference type="Gene3D" id="2.40.420.20">
    <property type="match status" value="1"/>
</dbReference>
<dbReference type="Pfam" id="PF25954">
    <property type="entry name" value="Beta-barrel_RND_2"/>
    <property type="match status" value="1"/>
</dbReference>
<dbReference type="InterPro" id="IPR050465">
    <property type="entry name" value="UPF0194_transport"/>
</dbReference>
<evidence type="ECO:0000313" key="7">
    <source>
        <dbReference type="EMBL" id="MFB5684724.1"/>
    </source>
</evidence>
<keyword evidence="5" id="KW-1133">Transmembrane helix</keyword>
<comment type="subcellular location">
    <subcellularLocation>
        <location evidence="1">Cell envelope</location>
    </subcellularLocation>
</comment>
<evidence type="ECO:0000256" key="1">
    <source>
        <dbReference type="ARBA" id="ARBA00004196"/>
    </source>
</evidence>
<dbReference type="PANTHER" id="PTHR32347">
    <property type="entry name" value="EFFLUX SYSTEM COMPONENT YKNX-RELATED"/>
    <property type="match status" value="1"/>
</dbReference>
<dbReference type="RefSeq" id="WP_375528392.1">
    <property type="nucleotide sequence ID" value="NZ_JBHILM010000046.1"/>
</dbReference>
<keyword evidence="2 3" id="KW-0175">Coiled coil</keyword>
<accession>A0ABV5BH43</accession>
<organism evidence="7 8">
    <name type="scientific">Paenibacillus terreus</name>
    <dbReference type="NCBI Taxonomy" id="1387834"/>
    <lineage>
        <taxon>Bacteria</taxon>
        <taxon>Bacillati</taxon>
        <taxon>Bacillota</taxon>
        <taxon>Bacilli</taxon>
        <taxon>Bacillales</taxon>
        <taxon>Paenibacillaceae</taxon>
        <taxon>Paenibacillus</taxon>
    </lineage>
</organism>
<feature type="coiled-coil region" evidence="3">
    <location>
        <begin position="113"/>
        <end position="227"/>
    </location>
</feature>
<dbReference type="Gene3D" id="1.10.287.470">
    <property type="entry name" value="Helix hairpin bin"/>
    <property type="match status" value="1"/>
</dbReference>
<dbReference type="EMBL" id="JBHILM010000046">
    <property type="protein sequence ID" value="MFB5684724.1"/>
    <property type="molecule type" value="Genomic_DNA"/>
</dbReference>
<protein>
    <submittedName>
        <fullName evidence="7">Efflux RND transporter periplasmic adaptor subunit</fullName>
    </submittedName>
</protein>
<feature type="compositionally biased region" description="Polar residues" evidence="4">
    <location>
        <begin position="450"/>
        <end position="461"/>
    </location>
</feature>
<evidence type="ECO:0000256" key="2">
    <source>
        <dbReference type="ARBA" id="ARBA00023054"/>
    </source>
</evidence>
<comment type="caution">
    <text evidence="7">The sequence shown here is derived from an EMBL/GenBank/DDBJ whole genome shotgun (WGS) entry which is preliminary data.</text>
</comment>
<gene>
    <name evidence="7" type="ORF">ACE3NQ_27835</name>
</gene>
<evidence type="ECO:0000259" key="6">
    <source>
        <dbReference type="Pfam" id="PF25954"/>
    </source>
</evidence>
<keyword evidence="5" id="KW-0812">Transmembrane</keyword>
<reference evidence="7 8" key="1">
    <citation type="submission" date="2024-09" db="EMBL/GenBank/DDBJ databases">
        <authorList>
            <person name="Ruan L."/>
        </authorList>
    </citation>
    <scope>NUCLEOTIDE SEQUENCE [LARGE SCALE GENOMIC DNA]</scope>
    <source>
        <strain evidence="7 8">D33</strain>
    </source>
</reference>
<feature type="domain" description="CusB-like beta-barrel" evidence="6">
    <location>
        <begin position="327"/>
        <end position="402"/>
    </location>
</feature>
<dbReference type="PANTHER" id="PTHR32347:SF27">
    <property type="entry name" value="RND EFFLUX PUMP MEMBRANE FUSION PROTEIN BARREL-SANDWICH DOMAIN-CONTAINING PROTEIN"/>
    <property type="match status" value="1"/>
</dbReference>
<dbReference type="PRINTS" id="PR01490">
    <property type="entry name" value="RTXTOXIND"/>
</dbReference>
<evidence type="ECO:0000256" key="4">
    <source>
        <dbReference type="SAM" id="MobiDB-lite"/>
    </source>
</evidence>
<proteinExistence type="predicted"/>
<feature type="compositionally biased region" description="Polar residues" evidence="4">
    <location>
        <begin position="495"/>
        <end position="507"/>
    </location>
</feature>
<evidence type="ECO:0000256" key="3">
    <source>
        <dbReference type="SAM" id="Coils"/>
    </source>
</evidence>
<feature type="region of interest" description="Disordered" evidence="4">
    <location>
        <begin position="495"/>
        <end position="541"/>
    </location>
</feature>
<evidence type="ECO:0000256" key="5">
    <source>
        <dbReference type="SAM" id="Phobius"/>
    </source>
</evidence>
<dbReference type="Proteomes" id="UP001580407">
    <property type="component" value="Unassembled WGS sequence"/>
</dbReference>
<evidence type="ECO:0000313" key="8">
    <source>
        <dbReference type="Proteomes" id="UP001580407"/>
    </source>
</evidence>
<keyword evidence="8" id="KW-1185">Reference proteome</keyword>
<keyword evidence="5" id="KW-0472">Membrane</keyword>
<feature type="region of interest" description="Disordered" evidence="4">
    <location>
        <begin position="427"/>
        <end position="466"/>
    </location>
</feature>
<sequence length="541" mass="56724">MAESAIADPLSGLRRRRRKKTFIISGIVVVIAVAAGVYGYLKMNEQPVMTPVNQTVQVQRGDVSKTLEVTGTVEASKEINLNFTSSDDTKLTAVNVKVGDVVKAGQVLARLDSTDAEQAVREAEANLEVAKANLTEAQETATAAEIDQQQASVDKAELALDSAKNSTDVQSAKMSLDKAKKALVSAQQELEDQQYLYDADAIAASELKTAQDAVDTAQDEYDSAQLQYSNTVKSNEQAIKEAQISYNSAVAQMEELMSPPKETSLVQAKSSVQQAETKLAQSKSDLEKLVLTAPWDGVILQVNGDVGTAPESPFIVMNNSNATMLNVSAAVSESDIGSIKVGQTATFVTDTYPDETFAGKVTSISPEATTDSGVTTYEVNLSITNKDGKLKTGMTMDVTIREGTHENVLYIPATALISRGDQDGVMLVTGGQSNSAAETKEEGSAAEKQTGASNGRQSAQRGSGGIQFTPVKVGYYTADKVEITSGLSENDTITIPAQTNISSTSGNSQQQRGFMGGGMGGGFTGGGGGFSGGGGRSGGRP</sequence>